<organism evidence="1">
    <name type="scientific">uncultured marine thaumarchaeote KM3_201_H03</name>
    <dbReference type="NCBI Taxonomy" id="1456096"/>
    <lineage>
        <taxon>Archaea</taxon>
        <taxon>Nitrososphaerota</taxon>
        <taxon>environmental samples</taxon>
    </lineage>
</organism>
<reference evidence="1" key="1">
    <citation type="journal article" date="2014" name="Genome Biol. Evol.">
        <title>Pangenome evidence for extensive interdomain horizontal transfer affecting lineage core and shell genes in uncultured planktonic thaumarchaeota and euryarchaeota.</title>
        <authorList>
            <person name="Deschamps P."/>
            <person name="Zivanovic Y."/>
            <person name="Moreira D."/>
            <person name="Rodriguez-Valera F."/>
            <person name="Lopez-Garcia P."/>
        </authorList>
    </citation>
    <scope>NUCLEOTIDE SEQUENCE</scope>
</reference>
<name>A0A075GUC6_9ARCH</name>
<sequence>MVSSKQMIVFVLPVIFSIVFGSAVMADTLQKPDRELNMWPMTFSGESSHGKSSHDSDLEIIGLSNQYTISEPVQIQVKINDSSLSCGDLYITIYASGSDDVITQGGYFNQCVKDGKLFPNDDTFSKIIDTPGSYKIVADIVLTDLTNISTSGTFTVK</sequence>
<evidence type="ECO:0000313" key="1">
    <source>
        <dbReference type="EMBL" id="AIF07359.1"/>
    </source>
</evidence>
<accession>A0A075GUC6</accession>
<protein>
    <submittedName>
        <fullName evidence="1">Uncharacterized protein</fullName>
    </submittedName>
</protein>
<dbReference type="AlphaFoldDB" id="A0A075GUC6"/>
<proteinExistence type="predicted"/>
<dbReference type="EMBL" id="KF900799">
    <property type="protein sequence ID" value="AIF07359.1"/>
    <property type="molecule type" value="Genomic_DNA"/>
</dbReference>